<protein>
    <submittedName>
        <fullName evidence="1">Uncharacterized protein</fullName>
    </submittedName>
</protein>
<evidence type="ECO:0000313" key="1">
    <source>
        <dbReference type="EMBL" id="CCD53693.1"/>
    </source>
</evidence>
<dbReference type="HOGENOM" id="CLU_2399433_0_0_1"/>
<name>G2YPZ5_BOTF4</name>
<dbReference type="InParanoid" id="G2YPZ5"/>
<proteinExistence type="predicted"/>
<dbReference type="Proteomes" id="UP000008177">
    <property type="component" value="Unplaced contigs"/>
</dbReference>
<gene>
    <name evidence="1" type="ORF">BofuT4_uP137380.1</name>
</gene>
<dbReference type="EMBL" id="FQ790347">
    <property type="protein sequence ID" value="CCD53693.1"/>
    <property type="molecule type" value="Genomic_DNA"/>
</dbReference>
<organism evidence="1 2">
    <name type="scientific">Botryotinia fuckeliana (strain T4)</name>
    <name type="common">Noble rot fungus</name>
    <name type="synonym">Botrytis cinerea</name>
    <dbReference type="NCBI Taxonomy" id="999810"/>
    <lineage>
        <taxon>Eukaryota</taxon>
        <taxon>Fungi</taxon>
        <taxon>Dikarya</taxon>
        <taxon>Ascomycota</taxon>
        <taxon>Pezizomycotina</taxon>
        <taxon>Leotiomycetes</taxon>
        <taxon>Helotiales</taxon>
        <taxon>Sclerotiniaceae</taxon>
        <taxon>Botrytis</taxon>
    </lineage>
</organism>
<evidence type="ECO:0000313" key="2">
    <source>
        <dbReference type="Proteomes" id="UP000008177"/>
    </source>
</evidence>
<accession>G2YPZ5</accession>
<sequence>MSVRLSLFNIVCVRARPTLLRADGKTSTVRVFSRWVVLFYSNTNADALSQKEALLPTTYLVNTIRARSRQSRYSDLCSAVLCSFQQSIGLADD</sequence>
<dbReference type="AlphaFoldDB" id="G2YPZ5"/>
<reference evidence="2" key="1">
    <citation type="journal article" date="2011" name="PLoS Genet.">
        <title>Genomic analysis of the necrotrophic fungal pathogens Sclerotinia sclerotiorum and Botrytis cinerea.</title>
        <authorList>
            <person name="Amselem J."/>
            <person name="Cuomo C.A."/>
            <person name="van Kan J.A."/>
            <person name="Viaud M."/>
            <person name="Benito E.P."/>
            <person name="Couloux A."/>
            <person name="Coutinho P.M."/>
            <person name="de Vries R.P."/>
            <person name="Dyer P.S."/>
            <person name="Fillinger S."/>
            <person name="Fournier E."/>
            <person name="Gout L."/>
            <person name="Hahn M."/>
            <person name="Kohn L."/>
            <person name="Lapalu N."/>
            <person name="Plummer K.M."/>
            <person name="Pradier J.M."/>
            <person name="Quevillon E."/>
            <person name="Sharon A."/>
            <person name="Simon A."/>
            <person name="ten Have A."/>
            <person name="Tudzynski B."/>
            <person name="Tudzynski P."/>
            <person name="Wincker P."/>
            <person name="Andrew M."/>
            <person name="Anthouard V."/>
            <person name="Beever R.E."/>
            <person name="Beffa R."/>
            <person name="Benoit I."/>
            <person name="Bouzid O."/>
            <person name="Brault B."/>
            <person name="Chen Z."/>
            <person name="Choquer M."/>
            <person name="Collemare J."/>
            <person name="Cotton P."/>
            <person name="Danchin E.G."/>
            <person name="Da Silva C."/>
            <person name="Gautier A."/>
            <person name="Giraud C."/>
            <person name="Giraud T."/>
            <person name="Gonzalez C."/>
            <person name="Grossetete S."/>
            <person name="Guldener U."/>
            <person name="Henrissat B."/>
            <person name="Howlett B.J."/>
            <person name="Kodira C."/>
            <person name="Kretschmer M."/>
            <person name="Lappartient A."/>
            <person name="Leroch M."/>
            <person name="Levis C."/>
            <person name="Mauceli E."/>
            <person name="Neuveglise C."/>
            <person name="Oeser B."/>
            <person name="Pearson M."/>
            <person name="Poulain J."/>
            <person name="Poussereau N."/>
            <person name="Quesneville H."/>
            <person name="Rascle C."/>
            <person name="Schumacher J."/>
            <person name="Segurens B."/>
            <person name="Sexton A."/>
            <person name="Silva E."/>
            <person name="Sirven C."/>
            <person name="Soanes D.M."/>
            <person name="Talbot N.J."/>
            <person name="Templeton M."/>
            <person name="Yandava C."/>
            <person name="Yarden O."/>
            <person name="Zeng Q."/>
            <person name="Rollins J.A."/>
            <person name="Lebrun M.H."/>
            <person name="Dickman M."/>
        </authorList>
    </citation>
    <scope>NUCLEOTIDE SEQUENCE [LARGE SCALE GENOMIC DNA]</scope>
    <source>
        <strain evidence="2">T4</strain>
    </source>
</reference>